<protein>
    <submittedName>
        <fullName evidence="2">Uncharacterized protein</fullName>
    </submittedName>
</protein>
<evidence type="ECO:0000313" key="3">
    <source>
        <dbReference type="Proteomes" id="UP001174936"/>
    </source>
</evidence>
<gene>
    <name evidence="2" type="ORF">B0T16DRAFT_421113</name>
</gene>
<dbReference type="Proteomes" id="UP001174936">
    <property type="component" value="Unassembled WGS sequence"/>
</dbReference>
<dbReference type="Gene3D" id="6.10.250.3110">
    <property type="match status" value="1"/>
</dbReference>
<evidence type="ECO:0000256" key="1">
    <source>
        <dbReference type="SAM" id="Coils"/>
    </source>
</evidence>
<dbReference type="AlphaFoldDB" id="A0AA39XZ12"/>
<sequence>MADRSTVHRNATMAAQHDVFGAVSSPDVFRNDEASTNEALKLEKEAEKAAEEKRRLEREAEEVRVLRERMPTLEAQKAALEARLATFEAEKVRLDNEVSALKIAKAAVETEKTNIDNERSRLDGERAQLSTQVVNLECTNTNIQASYTSVSNELNLLKFYSTFEPRNNLDPLFHDRDVCICQASAPHTSITFEDFVFDFRGVVTIYKRIPAPRGATFNLDDPWQVLRLRKVDDPKSPKAPWTVSYLAEDRYMTCEGGAVNAVQGRRWDEVGKRSQEWYIGRSNGISGFIFENAASGTVLHLADIEPGPVQVHNIAHWQRDTNGTDSRQVWWLTMR</sequence>
<keyword evidence="1" id="KW-0175">Coiled coil</keyword>
<evidence type="ECO:0000313" key="2">
    <source>
        <dbReference type="EMBL" id="KAK0642161.1"/>
    </source>
</evidence>
<feature type="coiled-coil region" evidence="1">
    <location>
        <begin position="32"/>
        <end position="104"/>
    </location>
</feature>
<reference evidence="2" key="1">
    <citation type="submission" date="2023-06" db="EMBL/GenBank/DDBJ databases">
        <title>Genome-scale phylogeny and comparative genomics of the fungal order Sordariales.</title>
        <authorList>
            <consortium name="Lawrence Berkeley National Laboratory"/>
            <person name="Hensen N."/>
            <person name="Bonometti L."/>
            <person name="Westerberg I."/>
            <person name="Brannstrom I.O."/>
            <person name="Guillou S."/>
            <person name="Cros-Aarteil S."/>
            <person name="Calhoun S."/>
            <person name="Haridas S."/>
            <person name="Kuo A."/>
            <person name="Mondo S."/>
            <person name="Pangilinan J."/>
            <person name="Riley R."/>
            <person name="Labutti K."/>
            <person name="Andreopoulos B."/>
            <person name="Lipzen A."/>
            <person name="Chen C."/>
            <person name="Yanf M."/>
            <person name="Daum C."/>
            <person name="Ng V."/>
            <person name="Clum A."/>
            <person name="Steindorff A."/>
            <person name="Ohm R."/>
            <person name="Martin F."/>
            <person name="Silar P."/>
            <person name="Natvig D."/>
            <person name="Lalanne C."/>
            <person name="Gautier V."/>
            <person name="Ament-Velasquez S.L."/>
            <person name="Kruys A."/>
            <person name="Hutchinson M.I."/>
            <person name="Powell A.J."/>
            <person name="Barry K."/>
            <person name="Miller A.N."/>
            <person name="Grigoriev I.V."/>
            <person name="Debuchy R."/>
            <person name="Gladieux P."/>
            <person name="Thoren M.H."/>
            <person name="Johannesson H."/>
        </authorList>
    </citation>
    <scope>NUCLEOTIDE SEQUENCE</scope>
    <source>
        <strain evidence="2">SMH2532-1</strain>
    </source>
</reference>
<dbReference type="SUPFAM" id="SSF50370">
    <property type="entry name" value="Ricin B-like lectins"/>
    <property type="match status" value="1"/>
</dbReference>
<dbReference type="EMBL" id="JAULSV010000006">
    <property type="protein sequence ID" value="KAK0642161.1"/>
    <property type="molecule type" value="Genomic_DNA"/>
</dbReference>
<accession>A0AA39XZ12</accession>
<keyword evidence="3" id="KW-1185">Reference proteome</keyword>
<name>A0AA39XZ12_9PEZI</name>
<proteinExistence type="predicted"/>
<comment type="caution">
    <text evidence="2">The sequence shown here is derived from an EMBL/GenBank/DDBJ whole genome shotgun (WGS) entry which is preliminary data.</text>
</comment>
<organism evidence="2 3">
    <name type="scientific">Cercophora newfieldiana</name>
    <dbReference type="NCBI Taxonomy" id="92897"/>
    <lineage>
        <taxon>Eukaryota</taxon>
        <taxon>Fungi</taxon>
        <taxon>Dikarya</taxon>
        <taxon>Ascomycota</taxon>
        <taxon>Pezizomycotina</taxon>
        <taxon>Sordariomycetes</taxon>
        <taxon>Sordariomycetidae</taxon>
        <taxon>Sordariales</taxon>
        <taxon>Lasiosphaeriaceae</taxon>
        <taxon>Cercophora</taxon>
    </lineage>
</organism>
<dbReference type="InterPro" id="IPR035992">
    <property type="entry name" value="Ricin_B-like_lectins"/>
</dbReference>